<evidence type="ECO:0000313" key="2">
    <source>
        <dbReference type="Proteomes" id="UP001465755"/>
    </source>
</evidence>
<reference evidence="1 2" key="1">
    <citation type="journal article" date="2024" name="Nat. Commun.">
        <title>Phylogenomics reveals the evolutionary origins of lichenization in chlorophyte algae.</title>
        <authorList>
            <person name="Puginier C."/>
            <person name="Libourel C."/>
            <person name="Otte J."/>
            <person name="Skaloud P."/>
            <person name="Haon M."/>
            <person name="Grisel S."/>
            <person name="Petersen M."/>
            <person name="Berrin J.G."/>
            <person name="Delaux P.M."/>
            <person name="Dal Grande F."/>
            <person name="Keller J."/>
        </authorList>
    </citation>
    <scope>NUCLEOTIDE SEQUENCE [LARGE SCALE GENOMIC DNA]</scope>
    <source>
        <strain evidence="1 2">SAG 2036</strain>
    </source>
</reference>
<gene>
    <name evidence="1" type="ORF">WJX73_005776</name>
</gene>
<comment type="caution">
    <text evidence="1">The sequence shown here is derived from an EMBL/GenBank/DDBJ whole genome shotgun (WGS) entry which is preliminary data.</text>
</comment>
<evidence type="ECO:0000313" key="1">
    <source>
        <dbReference type="EMBL" id="KAK9815039.1"/>
    </source>
</evidence>
<dbReference type="AlphaFoldDB" id="A0AAW1Q4B7"/>
<proteinExistence type="predicted"/>
<dbReference type="Proteomes" id="UP001465755">
    <property type="component" value="Unassembled WGS sequence"/>
</dbReference>
<name>A0AAW1Q4B7_9CHLO</name>
<sequence>MSRAFNQRVTFRDRGPVARAHFGLRQKAQSWVRRTAKLCTRCYADPTPCILQASDLSDDIKATVQEGLVLSNQEHTGFTKLAPVLNAIVYRLGSPGFSRQLDFEDRVYPDGVPQGALQAVQELYRHTLVLHLLGWQYPKERATSLGSCALLSPPVEVGGKVQLALASAGHNFQGEDTSIVFSTNLDVVGLGITRRASPGFRDWQLEEPAEELYQAEAQRLYGPPPYYATAPAREASLTYGASGAVKHPILDPPDAVIFVLEPYPDAGGNYFPYISFQGWREHHSQDFVVPAAVSPLERLVTLSGMPGDVLESLQQDEGLLKRLQGAGVPVEDVAGAMPERRAAASPGKVVGYEKGFITHLCSCVAGMSGGPLRLLEHPHAFVGLHLGGGDGSNAAASVNHPKFVIWYVQQVLPLMLHVERWPQAYMPRVLTHWLLTHSEFLRDKNLWKAHAASFVARHEPVEL</sequence>
<accession>A0AAW1Q4B7</accession>
<organism evidence="1 2">
    <name type="scientific">Symbiochloris irregularis</name>
    <dbReference type="NCBI Taxonomy" id="706552"/>
    <lineage>
        <taxon>Eukaryota</taxon>
        <taxon>Viridiplantae</taxon>
        <taxon>Chlorophyta</taxon>
        <taxon>core chlorophytes</taxon>
        <taxon>Trebouxiophyceae</taxon>
        <taxon>Trebouxiales</taxon>
        <taxon>Trebouxiaceae</taxon>
        <taxon>Symbiochloris</taxon>
    </lineage>
</organism>
<protein>
    <submittedName>
        <fullName evidence="1">Uncharacterized protein</fullName>
    </submittedName>
</protein>
<dbReference type="EMBL" id="JALJOQ010000001">
    <property type="protein sequence ID" value="KAK9815039.1"/>
    <property type="molecule type" value="Genomic_DNA"/>
</dbReference>
<keyword evidence="2" id="KW-1185">Reference proteome</keyword>